<reference evidence="3" key="1">
    <citation type="journal article" date="2019" name="Int. J. Syst. Evol. Microbiol.">
        <title>The Global Catalogue of Microorganisms (GCM) 10K type strain sequencing project: providing services to taxonomists for standard genome sequencing and annotation.</title>
        <authorList>
            <consortium name="The Broad Institute Genomics Platform"/>
            <consortium name="The Broad Institute Genome Sequencing Center for Infectious Disease"/>
            <person name="Wu L."/>
            <person name="Ma J."/>
        </authorList>
    </citation>
    <scope>NUCLEOTIDE SEQUENCE [LARGE SCALE GENOMIC DNA]</scope>
    <source>
        <strain evidence="3">CCUG 58411</strain>
    </source>
</reference>
<feature type="domain" description="NAD-dependent epimerase/dehydratase" evidence="1">
    <location>
        <begin position="9"/>
        <end position="117"/>
    </location>
</feature>
<keyword evidence="3" id="KW-1185">Reference proteome</keyword>
<dbReference type="InterPro" id="IPR001509">
    <property type="entry name" value="Epimerase_deHydtase"/>
</dbReference>
<proteinExistence type="predicted"/>
<dbReference type="Gene3D" id="3.40.50.720">
    <property type="entry name" value="NAD(P)-binding Rossmann-like Domain"/>
    <property type="match status" value="1"/>
</dbReference>
<dbReference type="RefSeq" id="WP_379031124.1">
    <property type="nucleotide sequence ID" value="NZ_JBHTLN010000001.1"/>
</dbReference>
<dbReference type="EMBL" id="JBHTLN010000001">
    <property type="protein sequence ID" value="MFD1121771.1"/>
    <property type="molecule type" value="Genomic_DNA"/>
</dbReference>
<dbReference type="InterPro" id="IPR036291">
    <property type="entry name" value="NAD(P)-bd_dom_sf"/>
</dbReference>
<evidence type="ECO:0000313" key="3">
    <source>
        <dbReference type="Proteomes" id="UP001597206"/>
    </source>
</evidence>
<protein>
    <submittedName>
        <fullName evidence="2">NAD-dependent epimerase/dehydratase family protein</fullName>
    </submittedName>
</protein>
<dbReference type="Proteomes" id="UP001597206">
    <property type="component" value="Unassembled WGS sequence"/>
</dbReference>
<accession>A0ABW3PCV1</accession>
<comment type="caution">
    <text evidence="2">The sequence shown here is derived from an EMBL/GenBank/DDBJ whole genome shotgun (WGS) entry which is preliminary data.</text>
</comment>
<gene>
    <name evidence="2" type="ORF">ACFQ2T_04600</name>
</gene>
<evidence type="ECO:0000259" key="1">
    <source>
        <dbReference type="Pfam" id="PF01370"/>
    </source>
</evidence>
<evidence type="ECO:0000313" key="2">
    <source>
        <dbReference type="EMBL" id="MFD1121771.1"/>
    </source>
</evidence>
<organism evidence="2 3">
    <name type="scientific">Methylophilus flavus</name>
    <dbReference type="NCBI Taxonomy" id="640084"/>
    <lineage>
        <taxon>Bacteria</taxon>
        <taxon>Pseudomonadati</taxon>
        <taxon>Pseudomonadota</taxon>
        <taxon>Betaproteobacteria</taxon>
        <taxon>Nitrosomonadales</taxon>
        <taxon>Methylophilaceae</taxon>
        <taxon>Methylophilus</taxon>
    </lineage>
</organism>
<sequence length="276" mass="30380">MKVLQIGCGGLGTLIAQETLTHGHDLTIVRRSKQGVPEGAQVLHLDVVADGALAELAELQPEILLYCLAPVEGQSYQQTYVQGLKNVLAHMSKSALRHVFFISSTGIYGEHQGEFVDDSTAVAPADVDGQVMLDAERLLYELPCGHSALRLSGIYGPKRLYLLRAVQDKARWPKQSHWTNRIHELDAARAVVHLYELLANDVVLPAHCIITDGVPALQHEVLQWMAKQLQVPLPETPPLQPQSGKRITNQFLPQSGFKLKFADYQAGYAAILADNQ</sequence>
<dbReference type="Pfam" id="PF01370">
    <property type="entry name" value="Epimerase"/>
    <property type="match status" value="1"/>
</dbReference>
<dbReference type="SUPFAM" id="SSF51735">
    <property type="entry name" value="NAD(P)-binding Rossmann-fold domains"/>
    <property type="match status" value="1"/>
</dbReference>
<name>A0ABW3PCV1_9PROT</name>